<proteinExistence type="predicted"/>
<accession>A0A1G5PEV8</accession>
<evidence type="ECO:0000313" key="4">
    <source>
        <dbReference type="Proteomes" id="UP000078356"/>
    </source>
</evidence>
<evidence type="ECO:0000313" key="1">
    <source>
        <dbReference type="EMBL" id="OAN26954.1"/>
    </source>
</evidence>
<dbReference type="EMBL" id="FMWB01000017">
    <property type="protein sequence ID" value="SCZ47868.1"/>
    <property type="molecule type" value="Genomic_DNA"/>
</dbReference>
<dbReference type="Proteomes" id="UP000189310">
    <property type="component" value="Unassembled WGS sequence"/>
</dbReference>
<keyword evidence="6" id="KW-1185">Reference proteome</keyword>
<dbReference type="EMBL" id="MTLN01000005">
    <property type="protein sequence ID" value="ONN71313.1"/>
    <property type="molecule type" value="Genomic_DNA"/>
</dbReference>
<reference evidence="3" key="3">
    <citation type="submission" date="2016-10" db="EMBL/GenBank/DDBJ databases">
        <authorList>
            <person name="Varghese N."/>
            <person name="Submissions S."/>
        </authorList>
    </citation>
    <scope>NUCLEOTIDE SEQUENCE</scope>
    <source>
        <strain evidence="3">DSM 15758</strain>
    </source>
</reference>
<dbReference type="Proteomes" id="UP000183046">
    <property type="component" value="Unassembled WGS sequence"/>
</dbReference>
<evidence type="ECO:0000313" key="5">
    <source>
        <dbReference type="Proteomes" id="UP000183046"/>
    </source>
</evidence>
<reference evidence="5" key="2">
    <citation type="submission" date="2016-10" db="EMBL/GenBank/DDBJ databases">
        <authorList>
            <person name="de Groot N.N."/>
        </authorList>
    </citation>
    <scope>NUCLEOTIDE SEQUENCE [LARGE SCALE GENOMIC DNA]</scope>
    <source>
        <strain evidence="5">DSM 15758</strain>
    </source>
</reference>
<gene>
    <name evidence="1" type="ORF">A4V15_22250</name>
    <name evidence="2" type="ORF">BVL52_09090</name>
    <name evidence="3" type="ORF">SAMN05216279_11765</name>
</gene>
<dbReference type="EMBL" id="LWCR01000031">
    <property type="protein sequence ID" value="OAN26954.1"/>
    <property type="molecule type" value="Genomic_DNA"/>
</dbReference>
<protein>
    <submittedName>
        <fullName evidence="1">Uncharacterized protein</fullName>
    </submittedName>
</protein>
<accession>A0A0D7F764</accession>
<name>A0A0D7F764_9PSED</name>
<dbReference type="GeneID" id="57560329"/>
<evidence type="ECO:0000313" key="3">
    <source>
        <dbReference type="EMBL" id="SCZ47868.1"/>
    </source>
</evidence>
<dbReference type="RefSeq" id="WP_007162574.1">
    <property type="nucleotide sequence ID" value="NZ_CP044074.1"/>
</dbReference>
<dbReference type="OrthoDB" id="6900518at2"/>
<comment type="caution">
    <text evidence="1">The sequence shown here is derived from an EMBL/GenBank/DDBJ whole genome shotgun (WGS) entry which is preliminary data.</text>
</comment>
<sequence length="86" mass="9808">MSQIAEQIVEDAMQRIEENESQHAADPVRNFSLTLTDPAEIRVGAEIYFLFEQRLKGFYPDARVVVRGHAAEGYNITAQVERRRSA</sequence>
<dbReference type="Proteomes" id="UP000078356">
    <property type="component" value="Unassembled WGS sequence"/>
</dbReference>
<evidence type="ECO:0000313" key="2">
    <source>
        <dbReference type="EMBL" id="ONN71313.1"/>
    </source>
</evidence>
<dbReference type="AlphaFoldDB" id="A0A0D7F764"/>
<evidence type="ECO:0000313" key="6">
    <source>
        <dbReference type="Proteomes" id="UP000189310"/>
    </source>
</evidence>
<reference evidence="2 6" key="4">
    <citation type="submission" date="2017-01" db="EMBL/GenBank/DDBJ databases">
        <title>Pseudomonas psychrotolerans genome sequencing and assembly.</title>
        <authorList>
            <person name="Vyas B."/>
            <person name="Mayilraj S."/>
        </authorList>
    </citation>
    <scope>NUCLEOTIDE SEQUENCE [LARGE SCALE GENOMIC DNA]</scope>
    <source>
        <strain evidence="2 6">SDS18</strain>
    </source>
</reference>
<reference evidence="1 4" key="1">
    <citation type="submission" date="2016-04" db="EMBL/GenBank/DDBJ databases">
        <title>Draft Genome Sequences of Staphylococcus capitis Strain H36, S. capitis Strain H65, S. cohnii Strain H62, S. hominis Strain H69, Mycobacterium iranicum Strain H39, Plantibacter sp. Strain H53, Pseudomonas oryzihabitans Strain H72, and Microbacterium sp. Strain H83, isolated from residential settings.</title>
        <authorList>
            <person name="Lymperopoulou D."/>
            <person name="Adams R.I."/>
            <person name="Lindow S."/>
            <person name="Coil D.A."/>
            <person name="Jospin G."/>
            <person name="Eisen J.A."/>
        </authorList>
    </citation>
    <scope>NUCLEOTIDE SEQUENCE [LARGE SCALE GENOMIC DNA]</scope>
    <source>
        <strain evidence="1 4">H72</strain>
    </source>
</reference>
<dbReference type="PATRIC" id="fig|47885.6.peg.2992"/>
<organism evidence="1 4">
    <name type="scientific">Pseudomonas oryzihabitans</name>
    <dbReference type="NCBI Taxonomy" id="47885"/>
    <lineage>
        <taxon>Bacteria</taxon>
        <taxon>Pseudomonadati</taxon>
        <taxon>Pseudomonadota</taxon>
        <taxon>Gammaproteobacteria</taxon>
        <taxon>Pseudomonadales</taxon>
        <taxon>Pseudomonadaceae</taxon>
        <taxon>Pseudomonas</taxon>
    </lineage>
</organism>